<organism evidence="1 2">
    <name type="scientific">Mycolicibacterium mageritense</name>
    <name type="common">Mycobacterium mageritense</name>
    <dbReference type="NCBI Taxonomy" id="53462"/>
    <lineage>
        <taxon>Bacteria</taxon>
        <taxon>Bacillati</taxon>
        <taxon>Actinomycetota</taxon>
        <taxon>Actinomycetes</taxon>
        <taxon>Mycobacteriales</taxon>
        <taxon>Mycobacteriaceae</taxon>
        <taxon>Mycolicibacterium</taxon>
    </lineage>
</organism>
<dbReference type="EMBL" id="AP027452">
    <property type="protein sequence ID" value="BDY32996.1"/>
    <property type="molecule type" value="Genomic_DNA"/>
</dbReference>
<name>A0AAI8XSA7_MYCME</name>
<proteinExistence type="predicted"/>
<dbReference type="Proteomes" id="UP001241092">
    <property type="component" value="Chromosome"/>
</dbReference>
<protein>
    <submittedName>
        <fullName evidence="1">Uncharacterized protein</fullName>
    </submittedName>
</protein>
<dbReference type="AlphaFoldDB" id="A0AAI8XSA7"/>
<evidence type="ECO:0000313" key="2">
    <source>
        <dbReference type="Proteomes" id="UP001241092"/>
    </source>
</evidence>
<gene>
    <name evidence="1" type="ORF">hbim_06968</name>
</gene>
<evidence type="ECO:0000313" key="1">
    <source>
        <dbReference type="EMBL" id="BDY32996.1"/>
    </source>
</evidence>
<accession>A0AAI8XSA7</accession>
<sequence length="68" mass="7361">MSGTRRSLLIGHIPDGNGEVEVRRTQGGNIRLSRSLNNGGVAYFTLGIDACVSVLDAVVDYLERVEDK</sequence>
<dbReference type="RefSeq" id="WP_286212627.1">
    <property type="nucleotide sequence ID" value="NZ_AP027452.1"/>
</dbReference>
<reference evidence="1" key="1">
    <citation type="submission" date="2023-03" db="EMBL/GenBank/DDBJ databases">
        <title>Draft genome sequence of a Mycolicibacterium mageritense strain H4_3_1 isolated from a hybrid biological-inorganic system reactor.</title>
        <authorList>
            <person name="Feng X."/>
            <person name="Kazama D."/>
            <person name="Sato K."/>
            <person name="Kobayashi H."/>
        </authorList>
    </citation>
    <scope>NUCLEOTIDE SEQUENCE</scope>
    <source>
        <strain evidence="1">H4_3_1</strain>
    </source>
</reference>